<dbReference type="Proteomes" id="UP001552299">
    <property type="component" value="Unassembled WGS sequence"/>
</dbReference>
<dbReference type="AlphaFoldDB" id="A0ABD0UI84"/>
<gene>
    <name evidence="1" type="ORF">M5K25_018143</name>
</gene>
<evidence type="ECO:0000313" key="2">
    <source>
        <dbReference type="Proteomes" id="UP001552299"/>
    </source>
</evidence>
<reference evidence="1 2" key="1">
    <citation type="journal article" date="2024" name="Plant Biotechnol. J.">
        <title>Dendrobium thyrsiflorum genome and its molecular insights into genes involved in important horticultural traits.</title>
        <authorList>
            <person name="Chen B."/>
            <person name="Wang J.Y."/>
            <person name="Zheng P.J."/>
            <person name="Li K.L."/>
            <person name="Liang Y.M."/>
            <person name="Chen X.F."/>
            <person name="Zhang C."/>
            <person name="Zhao X."/>
            <person name="He X."/>
            <person name="Zhang G.Q."/>
            <person name="Liu Z.J."/>
            <person name="Xu Q."/>
        </authorList>
    </citation>
    <scope>NUCLEOTIDE SEQUENCE [LARGE SCALE GENOMIC DNA]</scope>
    <source>
        <strain evidence="1">GZMU011</strain>
    </source>
</reference>
<keyword evidence="2" id="KW-1185">Reference proteome</keyword>
<comment type="caution">
    <text evidence="1">The sequence shown here is derived from an EMBL/GenBank/DDBJ whole genome shotgun (WGS) entry which is preliminary data.</text>
</comment>
<protein>
    <submittedName>
        <fullName evidence="1">Uncharacterized protein</fullName>
    </submittedName>
</protein>
<proteinExistence type="predicted"/>
<name>A0ABD0UI84_DENTH</name>
<sequence>MKMESGALSHCLPPLRPPLPWPCQSHCHNADEELSFLLSALLTQMTMMEMIRSIADSSRELGDW</sequence>
<organism evidence="1 2">
    <name type="scientific">Dendrobium thyrsiflorum</name>
    <name type="common">Pinecone-like raceme dendrobium</name>
    <name type="synonym">Orchid</name>
    <dbReference type="NCBI Taxonomy" id="117978"/>
    <lineage>
        <taxon>Eukaryota</taxon>
        <taxon>Viridiplantae</taxon>
        <taxon>Streptophyta</taxon>
        <taxon>Embryophyta</taxon>
        <taxon>Tracheophyta</taxon>
        <taxon>Spermatophyta</taxon>
        <taxon>Magnoliopsida</taxon>
        <taxon>Liliopsida</taxon>
        <taxon>Asparagales</taxon>
        <taxon>Orchidaceae</taxon>
        <taxon>Epidendroideae</taxon>
        <taxon>Malaxideae</taxon>
        <taxon>Dendrobiinae</taxon>
        <taxon>Dendrobium</taxon>
    </lineage>
</organism>
<dbReference type="EMBL" id="JANQDX010000014">
    <property type="protein sequence ID" value="KAL0912185.1"/>
    <property type="molecule type" value="Genomic_DNA"/>
</dbReference>
<evidence type="ECO:0000313" key="1">
    <source>
        <dbReference type="EMBL" id="KAL0912185.1"/>
    </source>
</evidence>
<accession>A0ABD0UI84</accession>